<organism evidence="1 2">
    <name type="scientific">Zhongshania aliphaticivorans</name>
    <dbReference type="NCBI Taxonomy" id="1470434"/>
    <lineage>
        <taxon>Bacteria</taxon>
        <taxon>Pseudomonadati</taxon>
        <taxon>Pseudomonadota</taxon>
        <taxon>Gammaproteobacteria</taxon>
        <taxon>Cellvibrionales</taxon>
        <taxon>Spongiibacteraceae</taxon>
        <taxon>Zhongshania</taxon>
    </lineage>
</organism>
<sequence>MAAPKVVRLAEYRQNTQQMHIDDISAQAFLFLQEQAQEHDLPMRVLLREHLLGLACVVKAVEGLDEAQNWLALISDEINHGGSIEIQ</sequence>
<name>A0A127M2I0_9GAMM</name>
<evidence type="ECO:0000313" key="1">
    <source>
        <dbReference type="EMBL" id="AMO67427.1"/>
    </source>
</evidence>
<dbReference type="RefSeq" id="WP_008250535.1">
    <property type="nucleotide sequence ID" value="NZ_CP014544.1"/>
</dbReference>
<evidence type="ECO:0000313" key="2">
    <source>
        <dbReference type="Proteomes" id="UP000074119"/>
    </source>
</evidence>
<reference evidence="1 2" key="1">
    <citation type="submission" date="2015-12" db="EMBL/GenBank/DDBJ databases">
        <authorList>
            <person name="Shamseldin A."/>
            <person name="Moawad H."/>
            <person name="Abd El-Rahim W.M."/>
            <person name="Sadowsky M.J."/>
        </authorList>
    </citation>
    <scope>NUCLEOTIDE SEQUENCE [LARGE SCALE GENOMIC DNA]</scope>
    <source>
        <strain evidence="1 2">SM2</strain>
    </source>
</reference>
<proteinExistence type="predicted"/>
<dbReference type="AlphaFoldDB" id="A0A127M2I0"/>
<dbReference type="EMBL" id="CP014544">
    <property type="protein sequence ID" value="AMO67427.1"/>
    <property type="molecule type" value="Genomic_DNA"/>
</dbReference>
<dbReference type="KEGG" id="zal:AZF00_03530"/>
<accession>A0A127M2I0</accession>
<dbReference type="Proteomes" id="UP000074119">
    <property type="component" value="Chromosome"/>
</dbReference>
<protein>
    <submittedName>
        <fullName evidence="1">Uncharacterized protein</fullName>
    </submittedName>
</protein>
<gene>
    <name evidence="1" type="ORF">AZF00_03530</name>
</gene>